<accession>A0AAP0IMM8</accession>
<evidence type="ECO:0000313" key="1">
    <source>
        <dbReference type="EMBL" id="KAK9118349.1"/>
    </source>
</evidence>
<name>A0AAP0IMM8_9MAGN</name>
<gene>
    <name evidence="1" type="ORF">Scep_016442</name>
</gene>
<protein>
    <submittedName>
        <fullName evidence="1">Uncharacterized protein</fullName>
    </submittedName>
</protein>
<dbReference type="AlphaFoldDB" id="A0AAP0IMM8"/>
<comment type="caution">
    <text evidence="1">The sequence shown here is derived from an EMBL/GenBank/DDBJ whole genome shotgun (WGS) entry which is preliminary data.</text>
</comment>
<proteinExistence type="predicted"/>
<dbReference type="EMBL" id="JBBNAG010000007">
    <property type="protein sequence ID" value="KAK9118349.1"/>
    <property type="molecule type" value="Genomic_DNA"/>
</dbReference>
<organism evidence="1 2">
    <name type="scientific">Stephania cephalantha</name>
    <dbReference type="NCBI Taxonomy" id="152367"/>
    <lineage>
        <taxon>Eukaryota</taxon>
        <taxon>Viridiplantae</taxon>
        <taxon>Streptophyta</taxon>
        <taxon>Embryophyta</taxon>
        <taxon>Tracheophyta</taxon>
        <taxon>Spermatophyta</taxon>
        <taxon>Magnoliopsida</taxon>
        <taxon>Ranunculales</taxon>
        <taxon>Menispermaceae</taxon>
        <taxon>Menispermoideae</taxon>
        <taxon>Cissampelideae</taxon>
        <taxon>Stephania</taxon>
    </lineage>
</organism>
<evidence type="ECO:0000313" key="2">
    <source>
        <dbReference type="Proteomes" id="UP001419268"/>
    </source>
</evidence>
<reference evidence="1 2" key="1">
    <citation type="submission" date="2024-01" db="EMBL/GenBank/DDBJ databases">
        <title>Genome assemblies of Stephania.</title>
        <authorList>
            <person name="Yang L."/>
        </authorList>
    </citation>
    <scope>NUCLEOTIDE SEQUENCE [LARGE SCALE GENOMIC DNA]</scope>
    <source>
        <strain evidence="1">JXDWG</strain>
        <tissue evidence="1">Leaf</tissue>
    </source>
</reference>
<keyword evidence="2" id="KW-1185">Reference proteome</keyword>
<sequence length="135" mass="15131">MGELIESQAKLMALLMAQMGPLVQRPEAQPITSPEVSKAEGGPEIVAPPVQPALQHIQVPETAAMVPVDSEKAVFLKTRKEFIKYDIMRFNGTIEEGVAETWILEMEQQLVDVDVEDQFKVKLVIFLLIDSARKW</sequence>
<dbReference type="Proteomes" id="UP001419268">
    <property type="component" value="Unassembled WGS sequence"/>
</dbReference>